<organism evidence="5 6">
    <name type="scientific">Daphnia pulex</name>
    <name type="common">Water flea</name>
    <dbReference type="NCBI Taxonomy" id="6669"/>
    <lineage>
        <taxon>Eukaryota</taxon>
        <taxon>Metazoa</taxon>
        <taxon>Ecdysozoa</taxon>
        <taxon>Arthropoda</taxon>
        <taxon>Crustacea</taxon>
        <taxon>Branchiopoda</taxon>
        <taxon>Diplostraca</taxon>
        <taxon>Cladocera</taxon>
        <taxon>Anomopoda</taxon>
        <taxon>Daphniidae</taxon>
        <taxon>Daphnia</taxon>
    </lineage>
</organism>
<dbReference type="PANTHER" id="PTHR11827:SF103">
    <property type="entry name" value="SODIUM CHLORIDE COTRANSPORTER 69, ISOFORM E"/>
    <property type="match status" value="1"/>
</dbReference>
<proteinExistence type="predicted"/>
<dbReference type="HOGENOM" id="CLU_1387302_0_0_1"/>
<keyword evidence="2" id="KW-0812">Transmembrane</keyword>
<dbReference type="AlphaFoldDB" id="E9I1C7"/>
<accession>E9I1C7</accession>
<dbReference type="eggNOG" id="KOG2083">
    <property type="taxonomic scope" value="Eukaryota"/>
</dbReference>
<dbReference type="PANTHER" id="PTHR11827">
    <property type="entry name" value="SOLUTE CARRIER FAMILY 12, CATION COTRANSPORTERS"/>
    <property type="match status" value="1"/>
</dbReference>
<name>E9I1C7_DAPPU</name>
<dbReference type="GO" id="GO:0016020">
    <property type="term" value="C:membrane"/>
    <property type="evidence" value="ECO:0007669"/>
    <property type="project" value="UniProtKB-SubCell"/>
</dbReference>
<comment type="subcellular location">
    <subcellularLocation>
        <location evidence="1">Membrane</location>
        <topology evidence="1">Multi-pass membrane protein</topology>
    </subcellularLocation>
</comment>
<evidence type="ECO:0000256" key="3">
    <source>
        <dbReference type="ARBA" id="ARBA00022989"/>
    </source>
</evidence>
<feature type="non-terminal residue" evidence="5">
    <location>
        <position position="197"/>
    </location>
</feature>
<evidence type="ECO:0000256" key="2">
    <source>
        <dbReference type="ARBA" id="ARBA00022692"/>
    </source>
</evidence>
<dbReference type="InParanoid" id="E9I1C7"/>
<evidence type="ECO:0000313" key="5">
    <source>
        <dbReference type="EMBL" id="EFX62204.1"/>
    </source>
</evidence>
<dbReference type="GO" id="GO:0015377">
    <property type="term" value="F:chloride:monoatomic cation symporter activity"/>
    <property type="evidence" value="ECO:0007669"/>
    <property type="project" value="InterPro"/>
</dbReference>
<keyword evidence="4" id="KW-0472">Membrane</keyword>
<keyword evidence="3" id="KW-1133">Transmembrane helix</keyword>
<evidence type="ECO:0000256" key="4">
    <source>
        <dbReference type="ARBA" id="ARBA00023136"/>
    </source>
</evidence>
<dbReference type="EMBL" id="GL733758">
    <property type="protein sequence ID" value="EFX62204.1"/>
    <property type="molecule type" value="Genomic_DNA"/>
</dbReference>
<protein>
    <submittedName>
        <fullName evidence="5">Uncharacterized protein</fullName>
    </submittedName>
</protein>
<dbReference type="KEGG" id="dpx:DAPPUDRAFT_270818"/>
<dbReference type="OrthoDB" id="6380806at2759"/>
<evidence type="ECO:0000256" key="1">
    <source>
        <dbReference type="ARBA" id="ARBA00004141"/>
    </source>
</evidence>
<dbReference type="Proteomes" id="UP000000305">
    <property type="component" value="Unassembled WGS sequence"/>
</dbReference>
<reference evidence="5 6" key="1">
    <citation type="journal article" date="2011" name="Science">
        <title>The ecoresponsive genome of Daphnia pulex.</title>
        <authorList>
            <person name="Colbourne J.K."/>
            <person name="Pfrender M.E."/>
            <person name="Gilbert D."/>
            <person name="Thomas W.K."/>
            <person name="Tucker A."/>
            <person name="Oakley T.H."/>
            <person name="Tokishita S."/>
            <person name="Aerts A."/>
            <person name="Arnold G.J."/>
            <person name="Basu M.K."/>
            <person name="Bauer D.J."/>
            <person name="Caceres C.E."/>
            <person name="Carmel L."/>
            <person name="Casola C."/>
            <person name="Choi J.H."/>
            <person name="Detter J.C."/>
            <person name="Dong Q."/>
            <person name="Dusheyko S."/>
            <person name="Eads B.D."/>
            <person name="Frohlich T."/>
            <person name="Geiler-Samerotte K.A."/>
            <person name="Gerlach D."/>
            <person name="Hatcher P."/>
            <person name="Jogdeo S."/>
            <person name="Krijgsveld J."/>
            <person name="Kriventseva E.V."/>
            <person name="Kultz D."/>
            <person name="Laforsch C."/>
            <person name="Lindquist E."/>
            <person name="Lopez J."/>
            <person name="Manak J.R."/>
            <person name="Muller J."/>
            <person name="Pangilinan J."/>
            <person name="Patwardhan R.P."/>
            <person name="Pitluck S."/>
            <person name="Pritham E.J."/>
            <person name="Rechtsteiner A."/>
            <person name="Rho M."/>
            <person name="Rogozin I.B."/>
            <person name="Sakarya O."/>
            <person name="Salamov A."/>
            <person name="Schaack S."/>
            <person name="Shapiro H."/>
            <person name="Shiga Y."/>
            <person name="Skalitzky C."/>
            <person name="Smith Z."/>
            <person name="Souvorov A."/>
            <person name="Sung W."/>
            <person name="Tang Z."/>
            <person name="Tsuchiya D."/>
            <person name="Tu H."/>
            <person name="Vos H."/>
            <person name="Wang M."/>
            <person name="Wolf Y.I."/>
            <person name="Yamagata H."/>
            <person name="Yamada T."/>
            <person name="Ye Y."/>
            <person name="Shaw J.R."/>
            <person name="Andrews J."/>
            <person name="Crease T.J."/>
            <person name="Tang H."/>
            <person name="Lucas S.M."/>
            <person name="Robertson H.M."/>
            <person name="Bork P."/>
            <person name="Koonin E.V."/>
            <person name="Zdobnov E.M."/>
            <person name="Grigoriev I.V."/>
            <person name="Lynch M."/>
            <person name="Boore J.L."/>
        </authorList>
    </citation>
    <scope>NUCLEOTIDE SEQUENCE [LARGE SCALE GENOMIC DNA]</scope>
</reference>
<evidence type="ECO:0000313" key="6">
    <source>
        <dbReference type="Proteomes" id="UP000000305"/>
    </source>
</evidence>
<gene>
    <name evidence="5" type="ORF">DAPPUDRAFT_270818</name>
</gene>
<dbReference type="PhylomeDB" id="E9I1C7"/>
<keyword evidence="6" id="KW-1185">Reference proteome</keyword>
<sequence length="197" mass="22288">MKNETDASSSYRTGYQGQMEILPTLHELHNPAAESQQQQQEMRVTTAREFVDGSRFKVSTYVPTGIEMENITQGSAQIGNDNSITGLTNRKGSVATVSSHDRNRKMSRDVIPSIEHYRTQPTQQVQTTVRRPTMHELCNPANEETTIDESQNEMEKEPVVETVKFGWIEGVLIRNMMSIWGVMLFLRLSWVVAQAGI</sequence>
<dbReference type="InterPro" id="IPR004842">
    <property type="entry name" value="SLC12A_fam"/>
</dbReference>